<keyword evidence="2" id="KW-0238">DNA-binding</keyword>
<keyword evidence="1" id="KW-0805">Transcription regulation</keyword>
<dbReference type="PANTHER" id="PTHR44688:SF16">
    <property type="entry name" value="DNA-BINDING TRANSCRIPTIONAL ACTIVATOR DEVR_DOSR"/>
    <property type="match status" value="1"/>
</dbReference>
<sequence length="230" mass="26072">MTEFIIAVPSQLVGLGMETLINQQPNFSVVASVNNQQQLRDAIARYPFATVILGSQFCNDGTIEIWRRIQRRQPDVHMLLWAAKFQDVLDFQCNLERVEGYLLANAHKEELLSACHMLSKGRMYVAASVAEYLAKNPARQRQGELLAKLSKREIQVAQMIAQGRRSAVIARLLNISSKTVNTFRYRIFDKLGISGDVELTHLALQMKLVDLEEEVVVQDDDESREGGVRR</sequence>
<dbReference type="SUPFAM" id="SSF46894">
    <property type="entry name" value="C-terminal effector domain of the bipartite response regulators"/>
    <property type="match status" value="1"/>
</dbReference>
<accession>A0A432XPZ2</accession>
<dbReference type="InterPro" id="IPR000792">
    <property type="entry name" value="Tscrpt_reg_LuxR_C"/>
</dbReference>
<dbReference type="PROSITE" id="PS50043">
    <property type="entry name" value="HTH_LUXR_2"/>
    <property type="match status" value="1"/>
</dbReference>
<dbReference type="SUPFAM" id="SSF52172">
    <property type="entry name" value="CheY-like"/>
    <property type="match status" value="1"/>
</dbReference>
<organism evidence="5 6">
    <name type="scientific">Pseudidiomarina aquimaris</name>
    <dbReference type="NCBI Taxonomy" id="641841"/>
    <lineage>
        <taxon>Bacteria</taxon>
        <taxon>Pseudomonadati</taxon>
        <taxon>Pseudomonadota</taxon>
        <taxon>Gammaproteobacteria</taxon>
        <taxon>Alteromonadales</taxon>
        <taxon>Idiomarinaceae</taxon>
        <taxon>Pseudidiomarina</taxon>
    </lineage>
</organism>
<dbReference type="SMART" id="SM00421">
    <property type="entry name" value="HTH_LUXR"/>
    <property type="match status" value="1"/>
</dbReference>
<protein>
    <submittedName>
        <fullName evidence="5">Helix-turn-helix transcriptional regulator</fullName>
    </submittedName>
</protein>
<evidence type="ECO:0000256" key="3">
    <source>
        <dbReference type="ARBA" id="ARBA00023163"/>
    </source>
</evidence>
<proteinExistence type="predicted"/>
<dbReference type="InterPro" id="IPR011006">
    <property type="entry name" value="CheY-like_superfamily"/>
</dbReference>
<comment type="caution">
    <text evidence="5">The sequence shown here is derived from an EMBL/GenBank/DDBJ whole genome shotgun (WGS) entry which is preliminary data.</text>
</comment>
<evidence type="ECO:0000313" key="5">
    <source>
        <dbReference type="EMBL" id="RUO50799.1"/>
    </source>
</evidence>
<reference evidence="6" key="1">
    <citation type="journal article" date="2018" name="Front. Microbiol.">
        <title>Genome-Based Analysis Reveals the Taxonomy and Diversity of the Family Idiomarinaceae.</title>
        <authorList>
            <person name="Liu Y."/>
            <person name="Lai Q."/>
            <person name="Shao Z."/>
        </authorList>
    </citation>
    <scope>NUCLEOTIDE SEQUENCE [LARGE SCALE GENOMIC DNA]</scope>
    <source>
        <strain evidence="6">SW15</strain>
    </source>
</reference>
<evidence type="ECO:0000256" key="2">
    <source>
        <dbReference type="ARBA" id="ARBA00023125"/>
    </source>
</evidence>
<keyword evidence="6" id="KW-1185">Reference proteome</keyword>
<dbReference type="PRINTS" id="PR00038">
    <property type="entry name" value="HTHLUXR"/>
</dbReference>
<dbReference type="Gene3D" id="3.40.50.2300">
    <property type="match status" value="1"/>
</dbReference>
<name>A0A432XPZ2_9GAMM</name>
<dbReference type="OrthoDB" id="9796655at2"/>
<dbReference type="Pfam" id="PF00196">
    <property type="entry name" value="GerE"/>
    <property type="match status" value="1"/>
</dbReference>
<feature type="domain" description="HTH luxR-type" evidence="4">
    <location>
        <begin position="142"/>
        <end position="207"/>
    </location>
</feature>
<dbReference type="GO" id="GO:0003677">
    <property type="term" value="F:DNA binding"/>
    <property type="evidence" value="ECO:0007669"/>
    <property type="project" value="UniProtKB-KW"/>
</dbReference>
<dbReference type="EMBL" id="PIPT01000001">
    <property type="protein sequence ID" value="RUO50799.1"/>
    <property type="molecule type" value="Genomic_DNA"/>
</dbReference>
<dbReference type="Proteomes" id="UP000286678">
    <property type="component" value="Unassembled WGS sequence"/>
</dbReference>
<gene>
    <name evidence="5" type="ORF">CWE21_01495</name>
</gene>
<dbReference type="PROSITE" id="PS00622">
    <property type="entry name" value="HTH_LUXR_1"/>
    <property type="match status" value="1"/>
</dbReference>
<evidence type="ECO:0000256" key="1">
    <source>
        <dbReference type="ARBA" id="ARBA00023015"/>
    </source>
</evidence>
<dbReference type="RefSeq" id="WP_126832463.1">
    <property type="nucleotide sequence ID" value="NZ_PIPT01000001.1"/>
</dbReference>
<dbReference type="GO" id="GO:0006355">
    <property type="term" value="P:regulation of DNA-templated transcription"/>
    <property type="evidence" value="ECO:0007669"/>
    <property type="project" value="InterPro"/>
</dbReference>
<dbReference type="CDD" id="cd06170">
    <property type="entry name" value="LuxR_C_like"/>
    <property type="match status" value="1"/>
</dbReference>
<dbReference type="AlphaFoldDB" id="A0A432XPZ2"/>
<dbReference type="PANTHER" id="PTHR44688">
    <property type="entry name" value="DNA-BINDING TRANSCRIPTIONAL ACTIVATOR DEVR_DOSR"/>
    <property type="match status" value="1"/>
</dbReference>
<evidence type="ECO:0000313" key="6">
    <source>
        <dbReference type="Proteomes" id="UP000286678"/>
    </source>
</evidence>
<keyword evidence="3" id="KW-0804">Transcription</keyword>
<dbReference type="InterPro" id="IPR016032">
    <property type="entry name" value="Sig_transdc_resp-reg_C-effctor"/>
</dbReference>
<evidence type="ECO:0000259" key="4">
    <source>
        <dbReference type="PROSITE" id="PS50043"/>
    </source>
</evidence>